<sequence>MLKALIVWGGWSGHEPKPCADVVEKILTEEGFAVQVEEGTQAFAAHDLNSFDLIVPIVTMGKLESEEGARLFEAVKNGVGLAGFHGGAGDSFRGNLGYQYMIGGQFISHPGGHIDYAVNITRPDDPIVSGISDFVYHSEQYYMHVDPSNEVLATTTFTGEHDYWIEGTVMPVVWKRKFGKGRVFYSALGHDAKEFEVPQMREILRRGMLWATRQAR</sequence>
<dbReference type="InterPro" id="IPR029062">
    <property type="entry name" value="Class_I_gatase-like"/>
</dbReference>
<keyword evidence="3" id="KW-1185">Reference proteome</keyword>
<dbReference type="OrthoDB" id="9785923at2"/>
<dbReference type="Gene3D" id="3.40.50.880">
    <property type="match status" value="1"/>
</dbReference>
<protein>
    <recommendedName>
        <fullName evidence="1">ThuA-like domain-containing protein</fullName>
    </recommendedName>
</protein>
<dbReference type="EMBL" id="LSZP01000028">
    <property type="protein sequence ID" value="KXU36270.1"/>
    <property type="molecule type" value="Genomic_DNA"/>
</dbReference>
<dbReference type="SUPFAM" id="SSF52317">
    <property type="entry name" value="Class I glutamine amidotransferase-like"/>
    <property type="match status" value="1"/>
</dbReference>
<feature type="domain" description="ThuA-like" evidence="1">
    <location>
        <begin position="3"/>
        <end position="211"/>
    </location>
</feature>
<evidence type="ECO:0000313" key="2">
    <source>
        <dbReference type="EMBL" id="KXU36270.1"/>
    </source>
</evidence>
<proteinExistence type="predicted"/>
<evidence type="ECO:0000313" key="3">
    <source>
        <dbReference type="Proteomes" id="UP000071392"/>
    </source>
</evidence>
<dbReference type="AlphaFoldDB" id="A0A139SP60"/>
<gene>
    <name evidence="2" type="ORF">AXK12_03715</name>
</gene>
<dbReference type="STRING" id="1548208.AXK12_03715"/>
<dbReference type="Proteomes" id="UP000071392">
    <property type="component" value="Unassembled WGS sequence"/>
</dbReference>
<dbReference type="RefSeq" id="WP_068711391.1">
    <property type="nucleotide sequence ID" value="NZ_LSZP01000028.1"/>
</dbReference>
<accession>A0A139SP60</accession>
<dbReference type="PANTHER" id="PTHR40469:SF2">
    <property type="entry name" value="GALACTOSE-BINDING DOMAIN-LIKE SUPERFAMILY PROTEIN"/>
    <property type="match status" value="1"/>
</dbReference>
<organism evidence="2 3">
    <name type="scientific">Cephaloticoccus capnophilus</name>
    <dbReference type="NCBI Taxonomy" id="1548208"/>
    <lineage>
        <taxon>Bacteria</taxon>
        <taxon>Pseudomonadati</taxon>
        <taxon>Verrucomicrobiota</taxon>
        <taxon>Opitutia</taxon>
        <taxon>Opitutales</taxon>
        <taxon>Opitutaceae</taxon>
        <taxon>Cephaloticoccus</taxon>
    </lineage>
</organism>
<evidence type="ECO:0000259" key="1">
    <source>
        <dbReference type="Pfam" id="PF06283"/>
    </source>
</evidence>
<comment type="caution">
    <text evidence="2">The sequence shown here is derived from an EMBL/GenBank/DDBJ whole genome shotgun (WGS) entry which is preliminary data.</text>
</comment>
<reference evidence="2 3" key="1">
    <citation type="submission" date="2016-02" db="EMBL/GenBank/DDBJ databases">
        <authorList>
            <person name="Wen L."/>
            <person name="He K."/>
            <person name="Yang H."/>
        </authorList>
    </citation>
    <scope>NUCLEOTIDE SEQUENCE [LARGE SCALE GENOMIC DNA]</scope>
    <source>
        <strain evidence="2 3">CV41</strain>
    </source>
</reference>
<dbReference type="InterPro" id="IPR029010">
    <property type="entry name" value="ThuA-like"/>
</dbReference>
<dbReference type="Pfam" id="PF06283">
    <property type="entry name" value="ThuA"/>
    <property type="match status" value="1"/>
</dbReference>
<dbReference type="PANTHER" id="PTHR40469">
    <property type="entry name" value="SECRETED GLYCOSYL HYDROLASE"/>
    <property type="match status" value="1"/>
</dbReference>
<name>A0A139SP60_9BACT</name>